<dbReference type="Proteomes" id="UP001190700">
    <property type="component" value="Unassembled WGS sequence"/>
</dbReference>
<dbReference type="AlphaFoldDB" id="A0AAE0GTB4"/>
<evidence type="ECO:0000313" key="1">
    <source>
        <dbReference type="EMBL" id="KAK3283798.1"/>
    </source>
</evidence>
<evidence type="ECO:0000313" key="2">
    <source>
        <dbReference type="Proteomes" id="UP001190700"/>
    </source>
</evidence>
<dbReference type="EMBL" id="LGRX02002649">
    <property type="protein sequence ID" value="KAK3283798.1"/>
    <property type="molecule type" value="Genomic_DNA"/>
</dbReference>
<name>A0AAE0GTB4_9CHLO</name>
<sequence>MNCLPVNDGGAPPTAAAFRRFGVPRRPEVSLFRQFAVSSFLVMGFLLCATAMPTLEVGGGVRGLVEPGATYGYGYEHPDIAPLESFYPPTVTAVSDVAPQDVQLCFSQSASGTLQSEHLDIPLWDPPDPLGSGGALSISAGLHSNILAFPPCPLGPGGVQSRDTSSQLTSDWFLPWNPATELGTADQFFSG</sequence>
<proteinExistence type="predicted"/>
<reference evidence="1 2" key="1">
    <citation type="journal article" date="2015" name="Genome Biol. Evol.">
        <title>Comparative Genomics of a Bacterivorous Green Alga Reveals Evolutionary Causalities and Consequences of Phago-Mixotrophic Mode of Nutrition.</title>
        <authorList>
            <person name="Burns J.A."/>
            <person name="Paasch A."/>
            <person name="Narechania A."/>
            <person name="Kim E."/>
        </authorList>
    </citation>
    <scope>NUCLEOTIDE SEQUENCE [LARGE SCALE GENOMIC DNA]</scope>
    <source>
        <strain evidence="1 2">PLY_AMNH</strain>
    </source>
</reference>
<gene>
    <name evidence="1" type="ORF">CYMTET_8516</name>
</gene>
<comment type="caution">
    <text evidence="1">The sequence shown here is derived from an EMBL/GenBank/DDBJ whole genome shotgun (WGS) entry which is preliminary data.</text>
</comment>
<keyword evidence="2" id="KW-1185">Reference proteome</keyword>
<protein>
    <submittedName>
        <fullName evidence="1">Uncharacterized protein</fullName>
    </submittedName>
</protein>
<organism evidence="1 2">
    <name type="scientific">Cymbomonas tetramitiformis</name>
    <dbReference type="NCBI Taxonomy" id="36881"/>
    <lineage>
        <taxon>Eukaryota</taxon>
        <taxon>Viridiplantae</taxon>
        <taxon>Chlorophyta</taxon>
        <taxon>Pyramimonadophyceae</taxon>
        <taxon>Pyramimonadales</taxon>
        <taxon>Pyramimonadaceae</taxon>
        <taxon>Cymbomonas</taxon>
    </lineage>
</organism>
<accession>A0AAE0GTB4</accession>